<evidence type="ECO:0000256" key="3">
    <source>
        <dbReference type="SAM" id="Phobius"/>
    </source>
</evidence>
<feature type="transmembrane region" description="Helical" evidence="3">
    <location>
        <begin position="460"/>
        <end position="478"/>
    </location>
</feature>
<dbReference type="InterPro" id="IPR020011">
    <property type="entry name" value="FimV_C"/>
</dbReference>
<feature type="domain" description="FimV N-terminal" evidence="4">
    <location>
        <begin position="23"/>
        <end position="131"/>
    </location>
</feature>
<organism evidence="5 6">
    <name type="scientific">Thermomonas hydrothermalis</name>
    <dbReference type="NCBI Taxonomy" id="213588"/>
    <lineage>
        <taxon>Bacteria</taxon>
        <taxon>Pseudomonadati</taxon>
        <taxon>Pseudomonadota</taxon>
        <taxon>Gammaproteobacteria</taxon>
        <taxon>Lysobacterales</taxon>
        <taxon>Lysobacteraceae</taxon>
        <taxon>Thermomonas</taxon>
    </lineage>
</organism>
<dbReference type="STRING" id="213588.SAMN02745204_00783"/>
<dbReference type="InterPro" id="IPR038440">
    <property type="entry name" value="FimV_C_sf"/>
</dbReference>
<keyword evidence="3" id="KW-1133">Transmembrane helix</keyword>
<keyword evidence="6" id="KW-1185">Reference proteome</keyword>
<dbReference type="RefSeq" id="WP_245770502.1">
    <property type="nucleotide sequence ID" value="NZ_FQUK01000009.1"/>
</dbReference>
<evidence type="ECO:0000313" key="6">
    <source>
        <dbReference type="Proteomes" id="UP000242857"/>
    </source>
</evidence>
<protein>
    <submittedName>
        <fullName evidence="5">Pilus assembly protein FimV</fullName>
    </submittedName>
</protein>
<keyword evidence="3" id="KW-0812">Transmembrane</keyword>
<evidence type="ECO:0000256" key="2">
    <source>
        <dbReference type="SAM" id="MobiDB-lite"/>
    </source>
</evidence>
<dbReference type="InterPro" id="IPR057840">
    <property type="entry name" value="FimV_N"/>
</dbReference>
<evidence type="ECO:0000313" key="5">
    <source>
        <dbReference type="EMBL" id="SHE61068.1"/>
    </source>
</evidence>
<feature type="coiled-coil region" evidence="1">
    <location>
        <begin position="381"/>
        <end position="415"/>
    </location>
</feature>
<keyword evidence="3" id="KW-0472">Membrane</keyword>
<dbReference type="Gene3D" id="1.20.58.2200">
    <property type="match status" value="1"/>
</dbReference>
<feature type="region of interest" description="Disordered" evidence="2">
    <location>
        <begin position="434"/>
        <end position="456"/>
    </location>
</feature>
<feature type="compositionally biased region" description="Low complexity" evidence="2">
    <location>
        <begin position="180"/>
        <end position="196"/>
    </location>
</feature>
<evidence type="ECO:0000259" key="4">
    <source>
        <dbReference type="Pfam" id="PF25800"/>
    </source>
</evidence>
<feature type="region of interest" description="Disordered" evidence="2">
    <location>
        <begin position="299"/>
        <end position="379"/>
    </location>
</feature>
<gene>
    <name evidence="5" type="ORF">SAMN02745204_00783</name>
</gene>
<dbReference type="Proteomes" id="UP000242857">
    <property type="component" value="Unassembled WGS sequence"/>
</dbReference>
<dbReference type="NCBIfam" id="TIGR03504">
    <property type="entry name" value="FimV_Cterm"/>
    <property type="match status" value="1"/>
</dbReference>
<dbReference type="InterPro" id="IPR020012">
    <property type="entry name" value="LysM_FimV"/>
</dbReference>
<dbReference type="EMBL" id="FQUK01000009">
    <property type="protein sequence ID" value="SHE61068.1"/>
    <property type="molecule type" value="Genomic_DNA"/>
</dbReference>
<feature type="compositionally biased region" description="Polar residues" evidence="2">
    <location>
        <begin position="564"/>
        <end position="579"/>
    </location>
</feature>
<feature type="compositionally biased region" description="Pro residues" evidence="2">
    <location>
        <begin position="167"/>
        <end position="179"/>
    </location>
</feature>
<dbReference type="NCBIfam" id="TIGR03505">
    <property type="entry name" value="FimV_core"/>
    <property type="match status" value="1"/>
</dbReference>
<name>A0A1M4UWL3_9GAMM</name>
<proteinExistence type="predicted"/>
<dbReference type="Pfam" id="PF25800">
    <property type="entry name" value="FimV_N"/>
    <property type="match status" value="1"/>
</dbReference>
<sequence length="651" mass="67452">MNRRLNAALAAALLLTAGHSWALGLGRIEVKSRRNEPLLAEIPIVSTTPGELAALQARLASPETFRRVGLSPPAGIAADLQFSLGRDGKGRPVIRVTTLRPVEQPVVNFLIEVDWGNGRLVREYSALIDVPNTAEAVAAAPMQLPQPAEENRVQRAVAAAEAAPAPVVAPEPTPAPEPASAPDAAPAAPAPAIITEPLPPAPPSRSASGLAGGEYGPVKAGESLARIASRLGLREAGSLDQALVALLRANPEVFIQGDVNRLRRGAVLRIPSREDVAAVDAREAAQIIGRQLQQWTQARQAVAQPQDAEAGTSKEAGTGKDAAPAQAARAATPAAAAARSEPGGRGEARLKILPPAAPGQAKGIQTGTGAGGEGSMLQQALRQRDEEIAAKSAEITELKERVAALEKIKDEQQKLIAMKDSELAAAQARLAATSKAATAQQPATPPAPPAETSRHGASSYLWGGLGVVVLALLAGWLVRRRKPSPPPKRHVFDIADLAASMPASAGQRQAATGDRPDADPGLAATDTPEQASAVEPAEQASPEGGDAAPAQPAETPQWHKDEVTSSAKAPSVSAESTDSAMADVAAEPATATPPVSEIPAHATPEQRFKLVRAYLDMGDEQSAQQLLLELLEHEDDAVSDEAARMLSRLVG</sequence>
<feature type="region of interest" description="Disordered" evidence="2">
    <location>
        <begin position="503"/>
        <end position="581"/>
    </location>
</feature>
<accession>A0A1M4UWL3</accession>
<dbReference type="AlphaFoldDB" id="A0A1M4UWL3"/>
<evidence type="ECO:0000256" key="1">
    <source>
        <dbReference type="SAM" id="Coils"/>
    </source>
</evidence>
<keyword evidence="1" id="KW-0175">Coiled coil</keyword>
<reference evidence="6" key="1">
    <citation type="submission" date="2016-11" db="EMBL/GenBank/DDBJ databases">
        <authorList>
            <person name="Varghese N."/>
            <person name="Submissions S."/>
        </authorList>
    </citation>
    <scope>NUCLEOTIDE SEQUENCE [LARGE SCALE GENOMIC DNA]</scope>
    <source>
        <strain evidence="6">DSM 14834</strain>
    </source>
</reference>
<feature type="region of interest" description="Disordered" evidence="2">
    <location>
        <begin position="164"/>
        <end position="214"/>
    </location>
</feature>
<feature type="compositionally biased region" description="Low complexity" evidence="2">
    <location>
        <begin position="322"/>
        <end position="341"/>
    </location>
</feature>